<organism evidence="1">
    <name type="scientific">Catillopecten margaritatus gill symbiont</name>
    <dbReference type="NCBI Taxonomy" id="3083288"/>
    <lineage>
        <taxon>Bacteria</taxon>
        <taxon>Pseudomonadati</taxon>
        <taxon>Pseudomonadota</taxon>
        <taxon>Gammaproteobacteria</taxon>
        <taxon>sulfur-oxidizing symbionts</taxon>
    </lineage>
</organism>
<protein>
    <submittedName>
        <fullName evidence="1">Uncharacterized protein</fullName>
    </submittedName>
</protein>
<name>A0AAU6PGX5_9GAMM</name>
<evidence type="ECO:0000313" key="1">
    <source>
        <dbReference type="EMBL" id="WXU00285.1"/>
    </source>
</evidence>
<dbReference type="AlphaFoldDB" id="A0AAU6PGX5"/>
<sequence>MQTFFCSLKVANWLISEKFELQSNPITKSLKPKEIYLFGKIQDSDESAMDGFSFQLRIGGIEKQEHEALLGKEHVYAGINLPTNEIEKLENQLLLGSVKLSFNISLQFKQNISLFDLPKNKKCALSYFCKNVSSKNT</sequence>
<dbReference type="EMBL" id="CP138327">
    <property type="protein sequence ID" value="WXU00285.1"/>
    <property type="molecule type" value="Genomic_DNA"/>
</dbReference>
<gene>
    <name evidence="1" type="ORF">Ctma_0998</name>
</gene>
<reference evidence="1" key="1">
    <citation type="submission" date="2023-10" db="EMBL/GenBank/DDBJ databases">
        <title>The first scallop-associated chemosynthetic bacterial symbiont.</title>
        <authorList>
            <person name="Lin Y.-T."/>
            <person name="Sun J."/>
            <person name="Ip J.C.-H."/>
            <person name="He X."/>
            <person name="Gao Z.-M."/>
            <person name="Perez M."/>
            <person name="Xu T."/>
            <person name="Qian P.-Y."/>
            <person name="Qiu J.-W."/>
        </authorList>
    </citation>
    <scope>NUCLEOTIDE SEQUENCE</scope>
    <source>
        <strain evidence="1">Gill1</strain>
    </source>
</reference>
<proteinExistence type="predicted"/>
<accession>A0AAU6PGX5</accession>